<sequence>KAQARENRLTKASGWKDQLKERITKSADPQSTLNIGGIGGDGASLGDPATNPQVTDDPRFDTFGQMLHAVQQASYGANVDTRLRWEQADPRMAATGLQEGVPSEGGFLVDKQHMAGLFQRAYADGEVLNRIETVQIGEAFNGLTFNGIDETSRANGSRFGGVQAYWRAEAATVAATKPKFRQIELSLKDLMALYYATDELLKDTVALESVVSKAISAEMRFKIEDAIFNGSGAGQPLGILSSPALVSVDAETGQVTNTFVYENVCNMWSRMWAPSRLSSVWFINQQVEPQLFTMSLAVGTGGAPVYLPPGGASAHPYGTLFSRPVIPVEYAAALGTAGDVMLADCSQYLGIDKGGLQQDSSMHVRFIYNEMAYRFTFRFDGQPLWNSPLTPYKGTGSTLSPFIVRTAPTG</sequence>
<feature type="domain" description="Phage capsid-like C-terminal" evidence="4">
    <location>
        <begin position="105"/>
        <end position="393"/>
    </location>
</feature>
<dbReference type="EMBL" id="LAZR01013202">
    <property type="protein sequence ID" value="KKM23074.1"/>
    <property type="molecule type" value="Genomic_DNA"/>
</dbReference>
<gene>
    <name evidence="5" type="ORF">LCGC14_1618840</name>
</gene>
<dbReference type="SUPFAM" id="SSF56563">
    <property type="entry name" value="Major capsid protein gp5"/>
    <property type="match status" value="1"/>
</dbReference>
<evidence type="ECO:0000259" key="4">
    <source>
        <dbReference type="Pfam" id="PF05065"/>
    </source>
</evidence>
<dbReference type="Pfam" id="PF05065">
    <property type="entry name" value="Phage_capsid"/>
    <property type="match status" value="1"/>
</dbReference>
<proteinExistence type="predicted"/>
<comment type="caution">
    <text evidence="5">The sequence shown here is derived from an EMBL/GenBank/DDBJ whole genome shotgun (WGS) entry which is preliminary data.</text>
</comment>
<keyword evidence="2" id="KW-0946">Virion</keyword>
<dbReference type="InterPro" id="IPR054612">
    <property type="entry name" value="Phage_capsid-like_C"/>
</dbReference>
<dbReference type="AlphaFoldDB" id="A0A0F9IT05"/>
<protein>
    <recommendedName>
        <fullName evidence="4">Phage capsid-like C-terminal domain-containing protein</fullName>
    </recommendedName>
</protein>
<feature type="region of interest" description="Disordered" evidence="3">
    <location>
        <begin position="1"/>
        <end position="57"/>
    </location>
</feature>
<evidence type="ECO:0000256" key="1">
    <source>
        <dbReference type="ARBA" id="ARBA00004328"/>
    </source>
</evidence>
<evidence type="ECO:0000313" key="5">
    <source>
        <dbReference type="EMBL" id="KKM23074.1"/>
    </source>
</evidence>
<feature type="non-terminal residue" evidence="5">
    <location>
        <position position="1"/>
    </location>
</feature>
<reference evidence="5" key="1">
    <citation type="journal article" date="2015" name="Nature">
        <title>Complex archaea that bridge the gap between prokaryotes and eukaryotes.</title>
        <authorList>
            <person name="Spang A."/>
            <person name="Saw J.H."/>
            <person name="Jorgensen S.L."/>
            <person name="Zaremba-Niedzwiedzka K."/>
            <person name="Martijn J."/>
            <person name="Lind A.E."/>
            <person name="van Eijk R."/>
            <person name="Schleper C."/>
            <person name="Guy L."/>
            <person name="Ettema T.J."/>
        </authorList>
    </citation>
    <scope>NUCLEOTIDE SEQUENCE</scope>
</reference>
<comment type="subcellular location">
    <subcellularLocation>
        <location evidence="1">Virion</location>
    </subcellularLocation>
</comment>
<organism evidence="5">
    <name type="scientific">marine sediment metagenome</name>
    <dbReference type="NCBI Taxonomy" id="412755"/>
    <lineage>
        <taxon>unclassified sequences</taxon>
        <taxon>metagenomes</taxon>
        <taxon>ecological metagenomes</taxon>
    </lineage>
</organism>
<evidence type="ECO:0000256" key="2">
    <source>
        <dbReference type="ARBA" id="ARBA00022844"/>
    </source>
</evidence>
<name>A0A0F9IT05_9ZZZZ</name>
<dbReference type="NCBIfam" id="TIGR01554">
    <property type="entry name" value="major_cap_HK97"/>
    <property type="match status" value="1"/>
</dbReference>
<dbReference type="InterPro" id="IPR024455">
    <property type="entry name" value="Phage_capsid"/>
</dbReference>
<accession>A0A0F9IT05</accession>
<evidence type="ECO:0000256" key="3">
    <source>
        <dbReference type="SAM" id="MobiDB-lite"/>
    </source>
</evidence>
<dbReference type="Gene3D" id="3.30.2400.10">
    <property type="entry name" value="Major capsid protein gp5"/>
    <property type="match status" value="1"/>
</dbReference>
<dbReference type="GO" id="GO:0044423">
    <property type="term" value="C:virion component"/>
    <property type="evidence" value="ECO:0007669"/>
    <property type="project" value="UniProtKB-KW"/>
</dbReference>